<accession>A0A0A1WU81</accession>
<dbReference type="InterPro" id="IPR002492">
    <property type="entry name" value="Transposase_Tc1-like"/>
</dbReference>
<dbReference type="InterPro" id="IPR036388">
    <property type="entry name" value="WH-like_DNA-bd_sf"/>
</dbReference>
<dbReference type="InterPro" id="IPR009057">
    <property type="entry name" value="Homeodomain-like_sf"/>
</dbReference>
<feature type="non-terminal residue" evidence="4">
    <location>
        <position position="1"/>
    </location>
</feature>
<sequence length="130" mass="15318">KKSKQKPGCLYCIVKFVLLLLKCETTESQRKTILHLHNQCKPYAEIGEMMDRSRYTIRSIIQRFRGTASLQSEKRTDRPKALSYRERSQIVRKVKKNRRISLTQISAEAKEEMGKYIHPITVRRTLHEAN</sequence>
<dbReference type="AlphaFoldDB" id="A0A0A1WU81"/>
<protein>
    <submittedName>
        <fullName evidence="4">Phosphoenolpyruvate carboxylase</fullName>
    </submittedName>
</protein>
<keyword evidence="2" id="KW-0732">Signal</keyword>
<feature type="signal peptide" evidence="2">
    <location>
        <begin position="1"/>
        <end position="28"/>
    </location>
</feature>
<reference evidence="4" key="1">
    <citation type="submission" date="2014-11" db="EMBL/GenBank/DDBJ databases">
        <authorList>
            <person name="Geib S."/>
        </authorList>
    </citation>
    <scope>NUCLEOTIDE SEQUENCE</scope>
</reference>
<dbReference type="GO" id="GO:0015074">
    <property type="term" value="P:DNA integration"/>
    <property type="evidence" value="ECO:0007669"/>
    <property type="project" value="InterPro"/>
</dbReference>
<evidence type="ECO:0000256" key="2">
    <source>
        <dbReference type="SAM" id="SignalP"/>
    </source>
</evidence>
<evidence type="ECO:0000256" key="1">
    <source>
        <dbReference type="ARBA" id="ARBA00004123"/>
    </source>
</evidence>
<proteinExistence type="predicted"/>
<evidence type="ECO:0000259" key="3">
    <source>
        <dbReference type="Pfam" id="PF01498"/>
    </source>
</evidence>
<dbReference type="GO" id="GO:0006313">
    <property type="term" value="P:DNA transposition"/>
    <property type="evidence" value="ECO:0007669"/>
    <property type="project" value="InterPro"/>
</dbReference>
<dbReference type="GO" id="GO:0005634">
    <property type="term" value="C:nucleus"/>
    <property type="evidence" value="ECO:0007669"/>
    <property type="project" value="UniProtKB-SubCell"/>
</dbReference>
<comment type="subcellular location">
    <subcellularLocation>
        <location evidence="1">Nucleus</location>
    </subcellularLocation>
</comment>
<dbReference type="SUPFAM" id="SSF46689">
    <property type="entry name" value="Homeodomain-like"/>
    <property type="match status" value="1"/>
</dbReference>
<dbReference type="GO" id="GO:0003677">
    <property type="term" value="F:DNA binding"/>
    <property type="evidence" value="ECO:0007669"/>
    <property type="project" value="InterPro"/>
</dbReference>
<dbReference type="Pfam" id="PF01498">
    <property type="entry name" value="HTH_Tnp_Tc3_2"/>
    <property type="match status" value="1"/>
</dbReference>
<reference evidence="4" key="2">
    <citation type="journal article" date="2015" name="Gigascience">
        <title>Reconstructing a comprehensive transcriptome assembly of a white-pupal translocated strain of the pest fruit fly Bactrocera cucurbitae.</title>
        <authorList>
            <person name="Sim S.B."/>
            <person name="Calla B."/>
            <person name="Hall B."/>
            <person name="DeRego T."/>
            <person name="Geib S.M."/>
        </authorList>
    </citation>
    <scope>NUCLEOTIDE SEQUENCE</scope>
</reference>
<dbReference type="Gene3D" id="1.10.10.10">
    <property type="entry name" value="Winged helix-like DNA-binding domain superfamily/Winged helix DNA-binding domain"/>
    <property type="match status" value="1"/>
</dbReference>
<name>A0A0A1WU81_ZEUCU</name>
<feature type="chain" id="PRO_5001982652" evidence="2">
    <location>
        <begin position="29"/>
        <end position="130"/>
    </location>
</feature>
<evidence type="ECO:0000313" key="4">
    <source>
        <dbReference type="EMBL" id="JAD02624.1"/>
    </source>
</evidence>
<feature type="domain" description="Transposase Tc1-like" evidence="3">
    <location>
        <begin position="87"/>
        <end position="130"/>
    </location>
</feature>
<keyword evidence="4" id="KW-0670">Pyruvate</keyword>
<dbReference type="EMBL" id="GBXI01011668">
    <property type="protein sequence ID" value="JAD02624.1"/>
    <property type="molecule type" value="Transcribed_RNA"/>
</dbReference>
<organism evidence="4">
    <name type="scientific">Zeugodacus cucurbitae</name>
    <name type="common">Melon fruit fly</name>
    <name type="synonym">Bactrocera cucurbitae</name>
    <dbReference type="NCBI Taxonomy" id="28588"/>
    <lineage>
        <taxon>Eukaryota</taxon>
        <taxon>Metazoa</taxon>
        <taxon>Ecdysozoa</taxon>
        <taxon>Arthropoda</taxon>
        <taxon>Hexapoda</taxon>
        <taxon>Insecta</taxon>
        <taxon>Pterygota</taxon>
        <taxon>Neoptera</taxon>
        <taxon>Endopterygota</taxon>
        <taxon>Diptera</taxon>
        <taxon>Brachycera</taxon>
        <taxon>Muscomorpha</taxon>
        <taxon>Tephritoidea</taxon>
        <taxon>Tephritidae</taxon>
        <taxon>Zeugodacus</taxon>
        <taxon>Zeugodacus</taxon>
    </lineage>
</organism>
<gene>
    <name evidence="4" type="primary">ppc_2</name>
    <name evidence="4" type="ORF">g.4914</name>
</gene>